<evidence type="ECO:0000256" key="11">
    <source>
        <dbReference type="SAM" id="MobiDB-lite"/>
    </source>
</evidence>
<sequence length="412" mass="46513">MAGMKGCLSELEKKMLDSISDGKVDEVKHLLNEPDVRVDCMDTHGMTPLQHAAYKGKKAVCELLLAHGANVNSHEHEYGYTALMFAALSGNTEVVKLMLDAGARTDYINSVGRNASQMAAFTGQHQCVSIINNYFSRDVLEYYTVPKGFETEPKLPSELVPSLHKLLLSGNLHPVHISLYLRDNKCLLENSEKVTKVLDLICEKNMKSKETNDIRAMKSHYMSFLVKQCHKFWQDKQENLSAWIKSLLRAREGDGTQEVMEQCVRQALKEFPYVESKLLQQIVPTLAKKKIGEQPDALMILTQALNGQQFGSDDTACDTCGETGAEKKCSACKKVVYCNQVCQKLHWFTHKKFCKQLAEQYQKEQGRLKQEQEAVLESMNTVKEAEKEIRELNVEEDKPGAGENLMPTTKEQ</sequence>
<dbReference type="SMART" id="SM00248">
    <property type="entry name" value="ANK"/>
    <property type="match status" value="2"/>
</dbReference>
<dbReference type="STRING" id="7574.A0A1S3J933"/>
<dbReference type="OrthoDB" id="10257049at2759"/>
<evidence type="ECO:0000313" key="13">
    <source>
        <dbReference type="Proteomes" id="UP000085678"/>
    </source>
</evidence>
<gene>
    <name evidence="14" type="primary">LOC106171119</name>
</gene>
<dbReference type="Pfam" id="PF12796">
    <property type="entry name" value="Ank_2"/>
    <property type="match status" value="1"/>
</dbReference>
<dbReference type="PROSITE" id="PS50865">
    <property type="entry name" value="ZF_MYND_2"/>
    <property type="match status" value="1"/>
</dbReference>
<protein>
    <submittedName>
        <fullName evidence="14">Ankyrin repeat and MYND domain-containing protein 2</fullName>
    </submittedName>
</protein>
<keyword evidence="7" id="KW-0969">Cilium</keyword>
<evidence type="ECO:0000256" key="6">
    <source>
        <dbReference type="ARBA" id="ARBA00023043"/>
    </source>
</evidence>
<dbReference type="Pfam" id="PF01753">
    <property type="entry name" value="zf-MYND"/>
    <property type="match status" value="1"/>
</dbReference>
<evidence type="ECO:0000256" key="3">
    <source>
        <dbReference type="ARBA" id="ARBA00022737"/>
    </source>
</evidence>
<keyword evidence="6 9" id="KW-0040">ANK repeat</keyword>
<dbReference type="FunFam" id="1.25.40.20:FF:000182">
    <property type="entry name" value="Ankyrin repeat and MYND domain containing 2a"/>
    <property type="match status" value="1"/>
</dbReference>
<evidence type="ECO:0000256" key="1">
    <source>
        <dbReference type="ARBA" id="ARBA00004138"/>
    </source>
</evidence>
<dbReference type="FunCoup" id="A0A1S3J933">
    <property type="interactions" value="374"/>
</dbReference>
<dbReference type="KEGG" id="lak:106171119"/>
<dbReference type="PROSITE" id="PS50088">
    <property type="entry name" value="ANK_REPEAT"/>
    <property type="match status" value="2"/>
</dbReference>
<dbReference type="GeneID" id="106171119"/>
<dbReference type="Gene3D" id="1.25.40.20">
    <property type="entry name" value="Ankyrin repeat-containing domain"/>
    <property type="match status" value="1"/>
</dbReference>
<organism evidence="13 14">
    <name type="scientific">Lingula anatina</name>
    <name type="common">Brachiopod</name>
    <name type="synonym">Lingula unguis</name>
    <dbReference type="NCBI Taxonomy" id="7574"/>
    <lineage>
        <taxon>Eukaryota</taxon>
        <taxon>Metazoa</taxon>
        <taxon>Spiralia</taxon>
        <taxon>Lophotrochozoa</taxon>
        <taxon>Brachiopoda</taxon>
        <taxon>Linguliformea</taxon>
        <taxon>Lingulata</taxon>
        <taxon>Lingulida</taxon>
        <taxon>Linguloidea</taxon>
        <taxon>Lingulidae</taxon>
        <taxon>Lingula</taxon>
    </lineage>
</organism>
<evidence type="ECO:0000256" key="7">
    <source>
        <dbReference type="ARBA" id="ARBA00023069"/>
    </source>
</evidence>
<evidence type="ECO:0000256" key="2">
    <source>
        <dbReference type="ARBA" id="ARBA00022723"/>
    </source>
</evidence>
<name>A0A1S3J933_LINAN</name>
<dbReference type="InParanoid" id="A0A1S3J933"/>
<dbReference type="PROSITE" id="PS01360">
    <property type="entry name" value="ZF_MYND_1"/>
    <property type="match status" value="1"/>
</dbReference>
<keyword evidence="2" id="KW-0479">Metal-binding</keyword>
<reference evidence="14" key="2">
    <citation type="submission" date="2025-08" db="UniProtKB">
        <authorList>
            <consortium name="RefSeq"/>
        </authorList>
    </citation>
    <scope>IDENTIFICATION</scope>
</reference>
<dbReference type="InterPro" id="IPR002110">
    <property type="entry name" value="Ankyrin_rpt"/>
</dbReference>
<evidence type="ECO:0000313" key="14">
    <source>
        <dbReference type="RefSeq" id="XP_013406731.1"/>
    </source>
</evidence>
<keyword evidence="5" id="KW-0862">Zinc</keyword>
<dbReference type="PANTHER" id="PTHR24150">
    <property type="entry name" value="ANKYRIN REPEAT AND MYND DOMAIN-CONTAINING PROTEIN 2"/>
    <property type="match status" value="1"/>
</dbReference>
<dbReference type="RefSeq" id="XP_013406731.1">
    <property type="nucleotide sequence ID" value="XM_013551277.1"/>
</dbReference>
<dbReference type="Gene3D" id="6.10.140.2220">
    <property type="match status" value="1"/>
</dbReference>
<dbReference type="AlphaFoldDB" id="A0A1S3J933"/>
<dbReference type="GO" id="GO:0008270">
    <property type="term" value="F:zinc ion binding"/>
    <property type="evidence" value="ECO:0007669"/>
    <property type="project" value="UniProtKB-KW"/>
</dbReference>
<keyword evidence="3" id="KW-0677">Repeat</keyword>
<keyword evidence="13" id="KW-1185">Reference proteome</keyword>
<dbReference type="InterPro" id="IPR052452">
    <property type="entry name" value="Ankyrin-MYND_dom_contain_2"/>
</dbReference>
<evidence type="ECO:0000256" key="8">
    <source>
        <dbReference type="ARBA" id="ARBA00023273"/>
    </source>
</evidence>
<proteinExistence type="predicted"/>
<dbReference type="PROSITE" id="PS50297">
    <property type="entry name" value="ANK_REP_REGION"/>
    <property type="match status" value="2"/>
</dbReference>
<feature type="domain" description="MYND-type" evidence="12">
    <location>
        <begin position="317"/>
        <end position="354"/>
    </location>
</feature>
<dbReference type="InterPro" id="IPR002893">
    <property type="entry name" value="Znf_MYND"/>
</dbReference>
<evidence type="ECO:0000256" key="9">
    <source>
        <dbReference type="PROSITE-ProRule" id="PRU00023"/>
    </source>
</evidence>
<keyword evidence="8" id="KW-0966">Cell projection</keyword>
<accession>A0A1S3J933</accession>
<dbReference type="Proteomes" id="UP000085678">
    <property type="component" value="Unplaced"/>
</dbReference>
<dbReference type="SUPFAM" id="SSF144232">
    <property type="entry name" value="HIT/MYND zinc finger-like"/>
    <property type="match status" value="1"/>
</dbReference>
<evidence type="ECO:0000256" key="10">
    <source>
        <dbReference type="PROSITE-ProRule" id="PRU00134"/>
    </source>
</evidence>
<evidence type="ECO:0000256" key="4">
    <source>
        <dbReference type="ARBA" id="ARBA00022771"/>
    </source>
</evidence>
<evidence type="ECO:0000256" key="5">
    <source>
        <dbReference type="ARBA" id="ARBA00022833"/>
    </source>
</evidence>
<dbReference type="PANTHER" id="PTHR24150:SF8">
    <property type="entry name" value="ANKYRIN REPEAT AND MYND DOMAIN-CONTAINING PROTEIN 2"/>
    <property type="match status" value="1"/>
</dbReference>
<feature type="region of interest" description="Disordered" evidence="11">
    <location>
        <begin position="392"/>
        <end position="412"/>
    </location>
</feature>
<comment type="subcellular location">
    <subcellularLocation>
        <location evidence="1">Cell projection</location>
        <location evidence="1">Cilium</location>
    </subcellularLocation>
</comment>
<keyword evidence="4 10" id="KW-0863">Zinc-finger</keyword>
<feature type="repeat" description="ANK" evidence="9">
    <location>
        <begin position="78"/>
        <end position="110"/>
    </location>
</feature>
<feature type="repeat" description="ANK" evidence="9">
    <location>
        <begin position="44"/>
        <end position="76"/>
    </location>
</feature>
<evidence type="ECO:0000259" key="12">
    <source>
        <dbReference type="PROSITE" id="PS50865"/>
    </source>
</evidence>
<reference evidence="14" key="1">
    <citation type="journal article" date="2015" name="Nat. Commun.">
        <title>The Lingula genome provides insights into brachiopod evolution and the origin of phosphate biomineralization.</title>
        <authorList>
            <person name="Luo Y.J."/>
            <person name="Takeuchi T."/>
            <person name="Koyanagi R."/>
            <person name="Yamada L."/>
            <person name="Kanda M."/>
            <person name="Khalturina M."/>
            <person name="Fujie M."/>
            <person name="Yamasaki S.I."/>
            <person name="Endo K."/>
            <person name="Satoh N."/>
        </authorList>
    </citation>
    <scope>NUCLEOTIDE SEQUENCE</scope>
</reference>
<dbReference type="InterPro" id="IPR036770">
    <property type="entry name" value="Ankyrin_rpt-contain_sf"/>
</dbReference>
<dbReference type="GO" id="GO:0005929">
    <property type="term" value="C:cilium"/>
    <property type="evidence" value="ECO:0007669"/>
    <property type="project" value="UniProtKB-SubCell"/>
</dbReference>
<dbReference type="SUPFAM" id="SSF48403">
    <property type="entry name" value="Ankyrin repeat"/>
    <property type="match status" value="1"/>
</dbReference>